<keyword evidence="1" id="KW-0812">Transmembrane</keyword>
<proteinExistence type="predicted"/>
<feature type="domain" description="Prepilin type IV endopeptidase peptidase" evidence="2">
    <location>
        <begin position="4"/>
        <end position="108"/>
    </location>
</feature>
<keyword evidence="1" id="KW-0472">Membrane</keyword>
<keyword evidence="1" id="KW-1133">Transmembrane helix</keyword>
<dbReference type="EMBL" id="LT629777">
    <property type="protein sequence ID" value="SDS19426.1"/>
    <property type="molecule type" value="Genomic_DNA"/>
</dbReference>
<organism evidence="3 4">
    <name type="scientific">Pseudomonas asplenii</name>
    <dbReference type="NCBI Taxonomy" id="53407"/>
    <lineage>
        <taxon>Bacteria</taxon>
        <taxon>Pseudomonadati</taxon>
        <taxon>Pseudomonadota</taxon>
        <taxon>Gammaproteobacteria</taxon>
        <taxon>Pseudomonadales</taxon>
        <taxon>Pseudomonadaceae</taxon>
        <taxon>Pseudomonas</taxon>
    </lineage>
</organism>
<reference evidence="4" key="1">
    <citation type="submission" date="2016-10" db="EMBL/GenBank/DDBJ databases">
        <authorList>
            <person name="Varghese N."/>
            <person name="Submissions S."/>
        </authorList>
    </citation>
    <scope>NUCLEOTIDE SEQUENCE [LARGE SCALE GENOMIC DNA]</scope>
    <source>
        <strain evidence="4">ATCC 23835</strain>
    </source>
</reference>
<name>A0A1H1Q7L1_9PSED</name>
<dbReference type="Proteomes" id="UP000199524">
    <property type="component" value="Chromosome I"/>
</dbReference>
<sequence>MHSLILLVWFTLCAAQDLRQREIANSLTLGGSALALFYLLWSGNTWLGATAEQGGWAFLLALLLTMPGYATARLGAGDVKLLIALALASDSRYLLGTLIGAGVSSLLWLWLGPRLWSRLGKRRRQLLQHLEPQASEKQPFAPFLWIGLLCTTVSLHS</sequence>
<dbReference type="GO" id="GO:0004190">
    <property type="term" value="F:aspartic-type endopeptidase activity"/>
    <property type="evidence" value="ECO:0007669"/>
    <property type="project" value="InterPro"/>
</dbReference>
<dbReference type="AlphaFoldDB" id="A0A1H1Q7L1"/>
<feature type="transmembrane region" description="Helical" evidence="1">
    <location>
        <begin position="25"/>
        <end position="42"/>
    </location>
</feature>
<protein>
    <submittedName>
        <fullName evidence="3">Prepilin peptidase CpaA</fullName>
    </submittedName>
</protein>
<accession>A0A1H1Q7L1</accession>
<keyword evidence="4" id="KW-1185">Reference proteome</keyword>
<dbReference type="GeneID" id="300205852"/>
<dbReference type="RefSeq" id="WP_090202471.1">
    <property type="nucleotide sequence ID" value="NZ_LT629777.1"/>
</dbReference>
<feature type="transmembrane region" description="Helical" evidence="1">
    <location>
        <begin position="92"/>
        <end position="111"/>
    </location>
</feature>
<feature type="transmembrane region" description="Helical" evidence="1">
    <location>
        <begin position="54"/>
        <end position="72"/>
    </location>
</feature>
<dbReference type="Pfam" id="PF01478">
    <property type="entry name" value="Peptidase_A24"/>
    <property type="match status" value="1"/>
</dbReference>
<evidence type="ECO:0000313" key="4">
    <source>
        <dbReference type="Proteomes" id="UP000199524"/>
    </source>
</evidence>
<dbReference type="InterPro" id="IPR000045">
    <property type="entry name" value="Prepilin_IV_endopep_pep"/>
</dbReference>
<gene>
    <name evidence="3" type="ORF">SAMN05216598_0819</name>
</gene>
<evidence type="ECO:0000256" key="1">
    <source>
        <dbReference type="SAM" id="Phobius"/>
    </source>
</evidence>
<evidence type="ECO:0000313" key="3">
    <source>
        <dbReference type="EMBL" id="SDS19426.1"/>
    </source>
</evidence>
<evidence type="ECO:0000259" key="2">
    <source>
        <dbReference type="Pfam" id="PF01478"/>
    </source>
</evidence>
<dbReference type="Gene3D" id="1.20.120.1220">
    <property type="match status" value="1"/>
</dbReference>
<dbReference type="GO" id="GO:0016020">
    <property type="term" value="C:membrane"/>
    <property type="evidence" value="ECO:0007669"/>
    <property type="project" value="InterPro"/>
</dbReference>